<gene>
    <name evidence="1" type="ORF">BaRGS_00004688</name>
</gene>
<name>A0ABD0LXV4_9CAEN</name>
<evidence type="ECO:0000313" key="2">
    <source>
        <dbReference type="Proteomes" id="UP001519460"/>
    </source>
</evidence>
<dbReference type="Proteomes" id="UP001519460">
    <property type="component" value="Unassembled WGS sequence"/>
</dbReference>
<dbReference type="EMBL" id="JACVVK020000017">
    <property type="protein sequence ID" value="KAK7503956.1"/>
    <property type="molecule type" value="Genomic_DNA"/>
</dbReference>
<organism evidence="1 2">
    <name type="scientific">Batillaria attramentaria</name>
    <dbReference type="NCBI Taxonomy" id="370345"/>
    <lineage>
        <taxon>Eukaryota</taxon>
        <taxon>Metazoa</taxon>
        <taxon>Spiralia</taxon>
        <taxon>Lophotrochozoa</taxon>
        <taxon>Mollusca</taxon>
        <taxon>Gastropoda</taxon>
        <taxon>Caenogastropoda</taxon>
        <taxon>Sorbeoconcha</taxon>
        <taxon>Cerithioidea</taxon>
        <taxon>Batillariidae</taxon>
        <taxon>Batillaria</taxon>
    </lineage>
</organism>
<sequence>MWKRRHKMTSLGDTGSACVLAECPHTVACGEPAATDKRVVGRDDHSNALIIGVVLMNLRRQGSEALIRVAGLC</sequence>
<keyword evidence="2" id="KW-1185">Reference proteome</keyword>
<evidence type="ECO:0000313" key="1">
    <source>
        <dbReference type="EMBL" id="KAK7503956.1"/>
    </source>
</evidence>
<dbReference type="AlphaFoldDB" id="A0ABD0LXV4"/>
<protein>
    <submittedName>
        <fullName evidence="1">Uncharacterized protein</fullName>
    </submittedName>
</protein>
<reference evidence="1 2" key="1">
    <citation type="journal article" date="2023" name="Sci. Data">
        <title>Genome assembly of the Korean intertidal mud-creeper Batillaria attramentaria.</title>
        <authorList>
            <person name="Patra A.K."/>
            <person name="Ho P.T."/>
            <person name="Jun S."/>
            <person name="Lee S.J."/>
            <person name="Kim Y."/>
            <person name="Won Y.J."/>
        </authorList>
    </citation>
    <scope>NUCLEOTIDE SEQUENCE [LARGE SCALE GENOMIC DNA]</scope>
    <source>
        <strain evidence="1">Wonlab-2016</strain>
    </source>
</reference>
<proteinExistence type="predicted"/>
<accession>A0ABD0LXV4</accession>
<comment type="caution">
    <text evidence="1">The sequence shown here is derived from an EMBL/GenBank/DDBJ whole genome shotgun (WGS) entry which is preliminary data.</text>
</comment>